<feature type="domain" description="DAGKc" evidence="9">
    <location>
        <begin position="8"/>
        <end position="145"/>
    </location>
</feature>
<comment type="similarity">
    <text evidence="2">Belongs to the diacylglycerol/lipid kinase family.</text>
</comment>
<keyword evidence="7" id="KW-0594">Phospholipid biosynthesis</keyword>
<organism evidence="10 11">
    <name type="scientific">Bifidobacterium santillanense</name>
    <dbReference type="NCBI Taxonomy" id="2809028"/>
    <lineage>
        <taxon>Bacteria</taxon>
        <taxon>Bacillati</taxon>
        <taxon>Actinomycetota</taxon>
        <taxon>Actinomycetes</taxon>
        <taxon>Bifidobacteriales</taxon>
        <taxon>Bifidobacteriaceae</taxon>
        <taxon>Bifidobacterium</taxon>
    </lineage>
</organism>
<evidence type="ECO:0000256" key="3">
    <source>
        <dbReference type="ARBA" id="ARBA00022679"/>
    </source>
</evidence>
<name>A0ABS5US27_9BIFI</name>
<comment type="caution">
    <text evidence="10">The sequence shown here is derived from an EMBL/GenBank/DDBJ whole genome shotgun (WGS) entry which is preliminary data.</text>
</comment>
<dbReference type="PANTHER" id="PTHR12358">
    <property type="entry name" value="SPHINGOSINE KINASE"/>
    <property type="match status" value="1"/>
</dbReference>
<keyword evidence="7" id="KW-0443">Lipid metabolism</keyword>
<evidence type="ECO:0000256" key="8">
    <source>
        <dbReference type="ARBA" id="ARBA00023264"/>
    </source>
</evidence>
<dbReference type="InterPro" id="IPR017438">
    <property type="entry name" value="ATP-NAD_kinase_N"/>
</dbReference>
<dbReference type="EMBL" id="JAFEJS010000014">
    <property type="protein sequence ID" value="MBT1173729.1"/>
    <property type="molecule type" value="Genomic_DNA"/>
</dbReference>
<protein>
    <submittedName>
        <fullName evidence="10">Diacylglycerol kinase</fullName>
    </submittedName>
</protein>
<dbReference type="InterPro" id="IPR050187">
    <property type="entry name" value="Lipid_Phosphate_FormReg"/>
</dbReference>
<dbReference type="Gene3D" id="3.40.50.10330">
    <property type="entry name" value="Probable inorganic polyphosphate/atp-NAD kinase, domain 1"/>
    <property type="match status" value="1"/>
</dbReference>
<keyword evidence="11" id="KW-1185">Reference proteome</keyword>
<keyword evidence="4" id="KW-0547">Nucleotide-binding</keyword>
<dbReference type="Proteomes" id="UP000773064">
    <property type="component" value="Unassembled WGS sequence"/>
</dbReference>
<evidence type="ECO:0000259" key="9">
    <source>
        <dbReference type="PROSITE" id="PS50146"/>
    </source>
</evidence>
<keyword evidence="5 10" id="KW-0418">Kinase</keyword>
<evidence type="ECO:0000256" key="7">
    <source>
        <dbReference type="ARBA" id="ARBA00023209"/>
    </source>
</evidence>
<dbReference type="PANTHER" id="PTHR12358:SF54">
    <property type="entry name" value="SPHINGOSINE KINASE RELATED PROTEIN"/>
    <property type="match status" value="1"/>
</dbReference>
<comment type="cofactor">
    <cofactor evidence="1">
        <name>Mg(2+)</name>
        <dbReference type="ChEBI" id="CHEBI:18420"/>
    </cofactor>
</comment>
<dbReference type="Pfam" id="PF19279">
    <property type="entry name" value="YegS_C"/>
    <property type="match status" value="1"/>
</dbReference>
<dbReference type="InterPro" id="IPR001206">
    <property type="entry name" value="Diacylglycerol_kinase_cat_dom"/>
</dbReference>
<dbReference type="PROSITE" id="PS50146">
    <property type="entry name" value="DAGK"/>
    <property type="match status" value="1"/>
</dbReference>
<keyword evidence="3" id="KW-0808">Transferase</keyword>
<evidence type="ECO:0000256" key="6">
    <source>
        <dbReference type="ARBA" id="ARBA00022840"/>
    </source>
</evidence>
<evidence type="ECO:0000256" key="2">
    <source>
        <dbReference type="ARBA" id="ARBA00005983"/>
    </source>
</evidence>
<dbReference type="InterPro" id="IPR016064">
    <property type="entry name" value="NAD/diacylglycerol_kinase_sf"/>
</dbReference>
<sequence>MSMSETQKRATVAMVGNPVSDKGRGARIDAQVFDLLTRAGLRRGFDVTDLTGSSFDDSLARVRARRNEYDYLVVVGGDGMIALGANAVGASGKPLGVVATGSGNDFARGLSLPVNKVETAVEGIVGAIVRGSHVDVDMGHVTALPGAVAADPTTGEETVGGGIVRDDAADDAIAFDRFYAGMLSCGLDASINDRANHSHLPGGSLRYFAAVLAEVTHLKRYGYHIRATLADGTVEEHDVITPMVTVANSRHIGGGLEVSPYSRLDDGLLDLIWIDHMPGALEIADAISKGYNGRLLASHVFGWKRVRDIEITRADEGDEPPLLMADGEYIGRLPVRVRACDHALRVLVPPAVVAWQRHERSERAVLDAITRDGRDPVTGAFV</sequence>
<evidence type="ECO:0000256" key="1">
    <source>
        <dbReference type="ARBA" id="ARBA00001946"/>
    </source>
</evidence>
<proteinExistence type="inferred from homology"/>
<accession>A0ABS5US27</accession>
<reference evidence="10 11" key="1">
    <citation type="journal article" date="2021" name="Environ. Microbiol.">
        <title>Genetic insights into the dark matter of the mammalian gut microbiota through targeted genome reconstruction.</title>
        <authorList>
            <person name="Lugli G.A."/>
            <person name="Alessandri G."/>
            <person name="Milani C."/>
            <person name="Viappiani A."/>
            <person name="Fontana F."/>
            <person name="Tarracchini C."/>
            <person name="Mancabelli L."/>
            <person name="Argentini C."/>
            <person name="Ruiz L."/>
            <person name="Margolles A."/>
            <person name="van Sinderen D."/>
            <person name="Turroni F."/>
            <person name="Ventura M."/>
        </authorList>
    </citation>
    <scope>NUCLEOTIDE SEQUENCE [LARGE SCALE GENOMIC DNA]</scope>
    <source>
        <strain evidence="10 11">MA2</strain>
    </source>
</reference>
<evidence type="ECO:0000256" key="4">
    <source>
        <dbReference type="ARBA" id="ARBA00022741"/>
    </source>
</evidence>
<evidence type="ECO:0000313" key="11">
    <source>
        <dbReference type="Proteomes" id="UP000773064"/>
    </source>
</evidence>
<evidence type="ECO:0000313" key="10">
    <source>
        <dbReference type="EMBL" id="MBT1173729.1"/>
    </source>
</evidence>
<keyword evidence="7" id="KW-0444">Lipid biosynthesis</keyword>
<dbReference type="Gene3D" id="2.60.200.40">
    <property type="match status" value="1"/>
</dbReference>
<dbReference type="InterPro" id="IPR045540">
    <property type="entry name" value="YegS/DAGK_C"/>
</dbReference>
<dbReference type="Pfam" id="PF00781">
    <property type="entry name" value="DAGK_cat"/>
    <property type="match status" value="1"/>
</dbReference>
<gene>
    <name evidence="10" type="ORF">JS528_10350</name>
</gene>
<dbReference type="GO" id="GO:0016301">
    <property type="term" value="F:kinase activity"/>
    <property type="evidence" value="ECO:0007669"/>
    <property type="project" value="UniProtKB-KW"/>
</dbReference>
<keyword evidence="8" id="KW-1208">Phospholipid metabolism</keyword>
<dbReference type="SUPFAM" id="SSF111331">
    <property type="entry name" value="NAD kinase/diacylglycerol kinase-like"/>
    <property type="match status" value="1"/>
</dbReference>
<keyword evidence="6" id="KW-0067">ATP-binding</keyword>
<evidence type="ECO:0000256" key="5">
    <source>
        <dbReference type="ARBA" id="ARBA00022777"/>
    </source>
</evidence>